<name>A0A926IJ66_9FIRM</name>
<evidence type="ECO:0000313" key="2">
    <source>
        <dbReference type="Proteomes" id="UP000601171"/>
    </source>
</evidence>
<dbReference type="AlphaFoldDB" id="A0A926IJ66"/>
<comment type="caution">
    <text evidence="1">The sequence shown here is derived from an EMBL/GenBank/DDBJ whole genome shotgun (WGS) entry which is preliminary data.</text>
</comment>
<keyword evidence="2" id="KW-1185">Reference proteome</keyword>
<accession>A0A926IJ66</accession>
<sequence>MTDVDQMLPVIKNSKSDMIINSFLNYFKEKWKLEICEELKTGYCDMSQINLTLAEMGLEEDMNDLCMYESTLGCEESDS</sequence>
<reference evidence="1" key="1">
    <citation type="submission" date="2020-08" db="EMBL/GenBank/DDBJ databases">
        <title>Genome public.</title>
        <authorList>
            <person name="Liu C."/>
            <person name="Sun Q."/>
        </authorList>
    </citation>
    <scope>NUCLEOTIDE SEQUENCE</scope>
    <source>
        <strain evidence="1">BX21</strain>
    </source>
</reference>
<evidence type="ECO:0000313" key="1">
    <source>
        <dbReference type="EMBL" id="MBC8586920.1"/>
    </source>
</evidence>
<protein>
    <submittedName>
        <fullName evidence="1">CopG family transcriptional regulator</fullName>
    </submittedName>
</protein>
<dbReference type="GO" id="GO:0006355">
    <property type="term" value="P:regulation of DNA-templated transcription"/>
    <property type="evidence" value="ECO:0007669"/>
    <property type="project" value="InterPro"/>
</dbReference>
<dbReference type="Proteomes" id="UP000601171">
    <property type="component" value="Unassembled WGS sequence"/>
</dbReference>
<organism evidence="1 2">
    <name type="scientific">Paratissierella segnis</name>
    <dbReference type="NCBI Taxonomy" id="2763679"/>
    <lineage>
        <taxon>Bacteria</taxon>
        <taxon>Bacillati</taxon>
        <taxon>Bacillota</taxon>
        <taxon>Tissierellia</taxon>
        <taxon>Tissierellales</taxon>
        <taxon>Tissierellaceae</taxon>
        <taxon>Paratissierella</taxon>
    </lineage>
</organism>
<dbReference type="InterPro" id="IPR013321">
    <property type="entry name" value="Arc_rbn_hlx_hlx"/>
</dbReference>
<proteinExistence type="predicted"/>
<dbReference type="EMBL" id="JACRTG010000004">
    <property type="protein sequence ID" value="MBC8586920.1"/>
    <property type="molecule type" value="Genomic_DNA"/>
</dbReference>
<dbReference type="RefSeq" id="WP_262428391.1">
    <property type="nucleotide sequence ID" value="NZ_JACRTG010000004.1"/>
</dbReference>
<gene>
    <name evidence="1" type="ORF">H8707_01525</name>
</gene>
<dbReference type="Gene3D" id="1.10.1220.10">
    <property type="entry name" value="Met repressor-like"/>
    <property type="match status" value="1"/>
</dbReference>